<sequence>MEGIVNDGSVNINSNHEKPTLISVPGSISKFMKSDSPSRYETFEPLSFATNYVSIFAEPLEKNNNDKICLENEKLLKCYYEYRSAFSNIMNHTVNSATNSYTNLSSMNDIQFNPDQHRHSSITSSIETSILQNERQSIYKVLNDFLIHKEHKLNPSILQKIMKMDRSQFYRDSPFRPHFDNNDNKSDKNMENLNNEAGDNKDTYFNSTKPYLLYYKKPLSVKFRDSEVIHRHNLWMPVVKRKYHYILKPEKLQQTLDYREPSEEAAAIYRDYFTSKACPLFIKGLDFVPKNYDTYSGTSIVPSIFADYKMPGLVYHCSVHLNNNIYIIGGLTACYRFDEEAPDLSDFYVDPIKNLPPPLLSKLINNPSLISNPFLYVYSTLQSRFGKPDFSGNAPPPLICAKGSIINDRYIFYYGGFEIKTETKKDENGKYYLKKRAFVNNLGYILDTETLKFSKVEVINPGQGSERNNKFYPRFGHIQLSANIDLTNNSVTSSSENVSVLSSRRTSSHQLYYGSHHHYKTNHGNGQNNIRQPEELSSIAKKMPHSLGSDSKVTNDSETKIHNKTNLSPYKSIHSIFVFGGYTQTEDDQYKALDDMWRIDLPVEIRGKRGFIKFASKAELINLPKKEVWPSARAFSAFTISEVFPPIKESLESNLLKRLEEQYSIDTKNLTGNTSNLFGTTVGVKSDLGEAYHDLGPSIHSQFSSHISLNSLNKPSQQGSAVNLGAPTEHSNVISNSMTAFETRMQILYNSKGINIIMHGGSDHDEIYGDLWMFDIKNEVWSRSNLFAKEIKDKPRHECQGDISLAAPDEPRTIVEEVPVDLKLTGHDMAYEGHMLVLLGGITQTDLPSMYHDGPIDADSEPRPLLGQNTVNIFDMETSTLQGYKIRKNAQGHYEYIYEQDKPKKSHSVMTTAGATVHINGSLFVVGGILALRSNLKDLKLRATVLQFVIPPISLSY</sequence>
<dbReference type="GO" id="GO:0000209">
    <property type="term" value="P:protein polyubiquitination"/>
    <property type="evidence" value="ECO:0007669"/>
    <property type="project" value="EnsemblFungi"/>
</dbReference>
<dbReference type="InterPro" id="IPR011043">
    <property type="entry name" value="Gal_Oxase/kelch_b-propeller"/>
</dbReference>
<dbReference type="VEuPathDB" id="FungiDB:B1J91_J07282g"/>
<accession>A0A0W0E6I4</accession>
<dbReference type="PANTHER" id="PTHR23244">
    <property type="entry name" value="KELCH REPEAT DOMAIN"/>
    <property type="match status" value="1"/>
</dbReference>
<dbReference type="EMBL" id="LLZZ01000043">
    <property type="protein sequence ID" value="KTB11180.1"/>
    <property type="molecule type" value="Genomic_DNA"/>
</dbReference>
<dbReference type="VEuPathDB" id="FungiDB:CAGL0J07282g"/>
<dbReference type="GO" id="GO:0001403">
    <property type="term" value="P:invasive growth in response to glucose limitation"/>
    <property type="evidence" value="ECO:0007669"/>
    <property type="project" value="EnsemblFungi"/>
</dbReference>
<evidence type="ECO:0000313" key="3">
    <source>
        <dbReference type="Proteomes" id="UP000054886"/>
    </source>
</evidence>
<feature type="region of interest" description="Disordered" evidence="1">
    <location>
        <begin position="543"/>
        <end position="563"/>
    </location>
</feature>
<reference evidence="2 3" key="1">
    <citation type="submission" date="2015-10" db="EMBL/GenBank/DDBJ databases">
        <title>Draft genomes sequences of Candida glabrata isolates 1A, 1B, 2A, 2B, 3A and 3B.</title>
        <authorList>
            <person name="Haavelsrud O.E."/>
            <person name="Gaustad P."/>
        </authorList>
    </citation>
    <scope>NUCLEOTIDE SEQUENCE [LARGE SCALE GENOMIC DNA]</scope>
    <source>
        <strain evidence="2">910700640</strain>
    </source>
</reference>
<feature type="region of interest" description="Disordered" evidence="1">
    <location>
        <begin position="173"/>
        <end position="201"/>
    </location>
</feature>
<dbReference type="PANTHER" id="PTHR23244:SF471">
    <property type="entry name" value="GUANINE NUCLEOTIDE-BINDING PROTEIN SUBUNIT BETA 1-RELATED"/>
    <property type="match status" value="1"/>
</dbReference>
<dbReference type="GO" id="GO:0005886">
    <property type="term" value="C:plasma membrane"/>
    <property type="evidence" value="ECO:0007669"/>
    <property type="project" value="EnsemblFungi"/>
</dbReference>
<gene>
    <name evidence="2" type="ORF">AO440_003077</name>
</gene>
<proteinExistence type="predicted"/>
<evidence type="ECO:0000313" key="2">
    <source>
        <dbReference type="EMBL" id="KTB11180.1"/>
    </source>
</evidence>
<dbReference type="SUPFAM" id="SSF50965">
    <property type="entry name" value="Galactose oxidase, central domain"/>
    <property type="match status" value="2"/>
</dbReference>
<dbReference type="GO" id="GO:0046580">
    <property type="term" value="P:negative regulation of Ras protein signal transduction"/>
    <property type="evidence" value="ECO:0007669"/>
    <property type="project" value="EnsemblFungi"/>
</dbReference>
<organism evidence="2 3">
    <name type="scientific">Candida glabrata</name>
    <name type="common">Yeast</name>
    <name type="synonym">Torulopsis glabrata</name>
    <dbReference type="NCBI Taxonomy" id="5478"/>
    <lineage>
        <taxon>Eukaryota</taxon>
        <taxon>Fungi</taxon>
        <taxon>Dikarya</taxon>
        <taxon>Ascomycota</taxon>
        <taxon>Saccharomycotina</taxon>
        <taxon>Saccharomycetes</taxon>
        <taxon>Saccharomycetales</taxon>
        <taxon>Saccharomycetaceae</taxon>
        <taxon>Nakaseomyces</taxon>
    </lineage>
</organism>
<dbReference type="VEuPathDB" id="FungiDB:GWK60_J07117"/>
<dbReference type="GO" id="GO:0007124">
    <property type="term" value="P:pseudohyphal growth"/>
    <property type="evidence" value="ECO:0007669"/>
    <property type="project" value="EnsemblFungi"/>
</dbReference>
<dbReference type="GO" id="GO:0032794">
    <property type="term" value="F:GTPase activating protein binding"/>
    <property type="evidence" value="ECO:0007669"/>
    <property type="project" value="EnsemblFungi"/>
</dbReference>
<dbReference type="VEuPathDB" id="FungiDB:GVI51_J07139"/>
<dbReference type="InterPro" id="IPR015915">
    <property type="entry name" value="Kelch-typ_b-propeller"/>
</dbReference>
<feature type="compositionally biased region" description="Basic and acidic residues" evidence="1">
    <location>
        <begin position="173"/>
        <end position="190"/>
    </location>
</feature>
<dbReference type="GO" id="GO:0004862">
    <property type="term" value="F:cAMP-dependent protein kinase inhibitor activity"/>
    <property type="evidence" value="ECO:0007669"/>
    <property type="project" value="EnsemblFungi"/>
</dbReference>
<name>A0A0W0E6I4_CANGB</name>
<comment type="caution">
    <text evidence="2">The sequence shown here is derived from an EMBL/GenBank/DDBJ whole genome shotgun (WGS) entry which is preliminary data.</text>
</comment>
<evidence type="ECO:0000256" key="1">
    <source>
        <dbReference type="SAM" id="MobiDB-lite"/>
    </source>
</evidence>
<protein>
    <submittedName>
        <fullName evidence="2">Guanine nucleotide-binding protein subunit beta 1</fullName>
    </submittedName>
</protein>
<feature type="compositionally biased region" description="Polar residues" evidence="1">
    <location>
        <begin position="191"/>
        <end position="201"/>
    </location>
</feature>
<dbReference type="GO" id="GO:0046579">
    <property type="term" value="P:positive regulation of Ras protein signal transduction"/>
    <property type="evidence" value="ECO:0007669"/>
    <property type="project" value="EnsemblFungi"/>
</dbReference>
<dbReference type="AlphaFoldDB" id="A0A0W0E6I4"/>
<dbReference type="GO" id="GO:0006511">
    <property type="term" value="P:ubiquitin-dependent protein catabolic process"/>
    <property type="evidence" value="ECO:0007669"/>
    <property type="project" value="EnsemblFungi"/>
</dbReference>
<dbReference type="GO" id="GO:0010255">
    <property type="term" value="P:glucose mediated signaling pathway"/>
    <property type="evidence" value="ECO:0007669"/>
    <property type="project" value="EnsemblFungi"/>
</dbReference>
<dbReference type="Proteomes" id="UP000054886">
    <property type="component" value="Unassembled WGS sequence"/>
</dbReference>
<dbReference type="Gene3D" id="2.120.10.80">
    <property type="entry name" value="Kelch-type beta propeller"/>
    <property type="match status" value="1"/>
</dbReference>